<dbReference type="Pfam" id="PF13173">
    <property type="entry name" value="AAA_14"/>
    <property type="match status" value="1"/>
</dbReference>
<dbReference type="STRING" id="648782.SAMN04488554_1831"/>
<dbReference type="OrthoDB" id="128089at2"/>
<feature type="domain" description="DUF4143" evidence="2">
    <location>
        <begin position="203"/>
        <end position="363"/>
    </location>
</feature>
<reference evidence="4" key="1">
    <citation type="submission" date="2016-10" db="EMBL/GenBank/DDBJ databases">
        <authorList>
            <person name="Varghese N."/>
            <person name="Submissions S."/>
        </authorList>
    </citation>
    <scope>NUCLEOTIDE SEQUENCE [LARGE SCALE GENOMIC DNA]</scope>
    <source>
        <strain evidence="4">DSM 21368</strain>
    </source>
</reference>
<name>A0A1H5H487_9MICO</name>
<dbReference type="InterPro" id="IPR027417">
    <property type="entry name" value="P-loop_NTPase"/>
</dbReference>
<organism evidence="3 4">
    <name type="scientific">Ruania alba</name>
    <dbReference type="NCBI Taxonomy" id="648782"/>
    <lineage>
        <taxon>Bacteria</taxon>
        <taxon>Bacillati</taxon>
        <taxon>Actinomycetota</taxon>
        <taxon>Actinomycetes</taxon>
        <taxon>Micrococcales</taxon>
        <taxon>Ruaniaceae</taxon>
        <taxon>Ruania</taxon>
    </lineage>
</organism>
<protein>
    <recommendedName>
        <fullName evidence="5">ATP-binding protein</fullName>
    </recommendedName>
</protein>
<evidence type="ECO:0000313" key="4">
    <source>
        <dbReference type="Proteomes" id="UP000199220"/>
    </source>
</evidence>
<gene>
    <name evidence="3" type="ORF">SAMN04488554_1831</name>
</gene>
<dbReference type="PANTHER" id="PTHR43566:SF2">
    <property type="entry name" value="DUF4143 DOMAIN-CONTAINING PROTEIN"/>
    <property type="match status" value="1"/>
</dbReference>
<dbReference type="SUPFAM" id="SSF52540">
    <property type="entry name" value="P-loop containing nucleoside triphosphate hydrolases"/>
    <property type="match status" value="1"/>
</dbReference>
<evidence type="ECO:0000313" key="3">
    <source>
        <dbReference type="EMBL" id="SEE22018.1"/>
    </source>
</evidence>
<dbReference type="AlphaFoldDB" id="A0A1H5H487"/>
<feature type="domain" description="AAA" evidence="1">
    <location>
        <begin position="21"/>
        <end position="140"/>
    </location>
</feature>
<proteinExistence type="predicted"/>
<dbReference type="PANTHER" id="PTHR43566">
    <property type="entry name" value="CONSERVED PROTEIN"/>
    <property type="match status" value="1"/>
</dbReference>
<dbReference type="InterPro" id="IPR041682">
    <property type="entry name" value="AAA_14"/>
</dbReference>
<evidence type="ECO:0008006" key="5">
    <source>
        <dbReference type="Google" id="ProtNLM"/>
    </source>
</evidence>
<dbReference type="RefSeq" id="WP_089772630.1">
    <property type="nucleotide sequence ID" value="NZ_FNTX01000001.1"/>
</dbReference>
<sequence>MKPLIPRHLLATGRDLLDTFPAVVVQGARQVGKSTFAQMLAADRAHAQVALDDVDTQEASQIDPRAFVTQAGDGLLIIDEIQRDPSLLLAIKSAIDTDRRPGRFLLTGSSDLLRLSRTPDSLAGRAVTLDLHGLSQGEILGQRDDFAAWVHASAGKLGGADSPWDREDYVAAIVRGSFPELQLLNARHRGVWLDSYLDRLLTRDVGDVSRGLSSDRLDAVLRLVAANQGGELVPARLASELSIPRSSISAYLSALSTLYLTHDLPPWRANLTKREVGRRKVSVADAGLAARLARLHLDTLTQLTAAPVLGMQLEAFVVGELTAQRGWSSSEFDLYHFRDRNGLEVDVVIEFADGSVFLIEVKATSTYRSEHTRGMRALADRIGTRFIGGAVLGLSTHRRQLADRIWGLPITTLWSHE</sequence>
<evidence type="ECO:0000259" key="2">
    <source>
        <dbReference type="Pfam" id="PF13635"/>
    </source>
</evidence>
<dbReference type="Pfam" id="PF13635">
    <property type="entry name" value="DUF4143"/>
    <property type="match status" value="1"/>
</dbReference>
<evidence type="ECO:0000259" key="1">
    <source>
        <dbReference type="Pfam" id="PF13173"/>
    </source>
</evidence>
<dbReference type="EMBL" id="FNTX01000001">
    <property type="protein sequence ID" value="SEE22018.1"/>
    <property type="molecule type" value="Genomic_DNA"/>
</dbReference>
<dbReference type="InterPro" id="IPR025420">
    <property type="entry name" value="DUF4143"/>
</dbReference>
<keyword evidence="4" id="KW-1185">Reference proteome</keyword>
<dbReference type="Proteomes" id="UP000199220">
    <property type="component" value="Unassembled WGS sequence"/>
</dbReference>
<accession>A0A1H5H487</accession>